<comment type="similarity">
    <text evidence="2">Belongs to the eukaryotic AdoMetDC family.</text>
</comment>
<dbReference type="OrthoDB" id="5801860at2759"/>
<evidence type="ECO:0000256" key="1">
    <source>
        <dbReference type="ARBA" id="ARBA00004911"/>
    </source>
</evidence>
<dbReference type="InterPro" id="IPR016067">
    <property type="entry name" value="S-AdoMet_deCO2ase_core"/>
</dbReference>
<dbReference type="PANTHER" id="PTHR11570">
    <property type="entry name" value="S-ADENOSYLMETHIONINE DECARBOXYLASE"/>
    <property type="match status" value="1"/>
</dbReference>
<keyword evidence="3" id="KW-0745">Spermidine biosynthesis</keyword>
<comment type="pathway">
    <text evidence="1">Amine and polyamine biosynthesis; S-adenosylmethioninamine biosynthesis; S-adenosylmethioninamine from S-adenosyl-L-methionine: step 1/1.</text>
</comment>
<dbReference type="PANTHER" id="PTHR11570:SF0">
    <property type="entry name" value="S-ADENOSYLMETHIONINE DECARBOXYLASE PROENZYME"/>
    <property type="match status" value="1"/>
</dbReference>
<evidence type="ECO:0000256" key="4">
    <source>
        <dbReference type="ARBA" id="ARBA00023115"/>
    </source>
</evidence>
<dbReference type="UniPathway" id="UPA00331">
    <property type="reaction ID" value="UER00451"/>
</dbReference>
<accession>A0A183GN70</accession>
<dbReference type="GO" id="GO:0008295">
    <property type="term" value="P:spermidine biosynthetic process"/>
    <property type="evidence" value="ECO:0007669"/>
    <property type="project" value="UniProtKB-KW"/>
</dbReference>
<evidence type="ECO:0000256" key="2">
    <source>
        <dbReference type="ARBA" id="ARBA00008466"/>
    </source>
</evidence>
<dbReference type="PROSITE" id="PS01336">
    <property type="entry name" value="ADOMETDC"/>
    <property type="match status" value="1"/>
</dbReference>
<gene>
    <name evidence="6" type="ORF">HPBE_LOCUS24139</name>
</gene>
<dbReference type="AlphaFoldDB" id="A0A183GN70"/>
<dbReference type="Proteomes" id="UP000050761">
    <property type="component" value="Unassembled WGS sequence"/>
</dbReference>
<accession>A0A3P8DHM2</accession>
<dbReference type="GO" id="GO:0004014">
    <property type="term" value="F:adenosylmethionine decarboxylase activity"/>
    <property type="evidence" value="ECO:0007669"/>
    <property type="project" value="UniProtKB-EC"/>
</dbReference>
<dbReference type="Pfam" id="PF01536">
    <property type="entry name" value="SAM_decarbox"/>
    <property type="match status" value="1"/>
</dbReference>
<dbReference type="WBParaSite" id="HPBE_0002414001-mRNA-1">
    <property type="protein sequence ID" value="HPBE_0002414001-mRNA-1"/>
    <property type="gene ID" value="HPBE_0002414001"/>
</dbReference>
<evidence type="ECO:0000313" key="7">
    <source>
        <dbReference type="Proteomes" id="UP000050761"/>
    </source>
</evidence>
<dbReference type="SUPFAM" id="SSF56276">
    <property type="entry name" value="S-adenosylmethionine decarboxylase"/>
    <property type="match status" value="1"/>
</dbReference>
<reference evidence="6 7" key="1">
    <citation type="submission" date="2018-11" db="EMBL/GenBank/DDBJ databases">
        <authorList>
            <consortium name="Pathogen Informatics"/>
        </authorList>
    </citation>
    <scope>NUCLEOTIDE SEQUENCE [LARGE SCALE GENOMIC DNA]</scope>
</reference>
<evidence type="ECO:0000313" key="6">
    <source>
        <dbReference type="EMBL" id="VDP43080.1"/>
    </source>
</evidence>
<dbReference type="Gene3D" id="3.60.90.10">
    <property type="entry name" value="S-adenosylmethionine decarboxylase"/>
    <property type="match status" value="1"/>
</dbReference>
<evidence type="ECO:0000256" key="3">
    <source>
        <dbReference type="ARBA" id="ARBA00023066"/>
    </source>
</evidence>
<organism evidence="7 8">
    <name type="scientific">Heligmosomoides polygyrus</name>
    <name type="common">Parasitic roundworm</name>
    <dbReference type="NCBI Taxonomy" id="6339"/>
    <lineage>
        <taxon>Eukaryota</taxon>
        <taxon>Metazoa</taxon>
        <taxon>Ecdysozoa</taxon>
        <taxon>Nematoda</taxon>
        <taxon>Chromadorea</taxon>
        <taxon>Rhabditida</taxon>
        <taxon>Rhabditina</taxon>
        <taxon>Rhabditomorpha</taxon>
        <taxon>Strongyloidea</taxon>
        <taxon>Heligmosomidae</taxon>
        <taxon>Heligmosomoides</taxon>
    </lineage>
</organism>
<dbReference type="GO" id="GO:0006597">
    <property type="term" value="P:spermine biosynthetic process"/>
    <property type="evidence" value="ECO:0007669"/>
    <property type="project" value="TreeGrafter"/>
</dbReference>
<reference evidence="8" key="2">
    <citation type="submission" date="2019-09" db="UniProtKB">
        <authorList>
            <consortium name="WormBaseParasite"/>
        </authorList>
    </citation>
    <scope>IDENTIFICATION</scope>
</reference>
<proteinExistence type="inferred from homology"/>
<keyword evidence="4" id="KW-0620">Polyamine biosynthesis</keyword>
<name>A0A183GN70_HELPZ</name>
<sequence>MSAKVESSVTLSNKREGEAPVEEYFFEGAEKLLELWFGSRNGRGGSLRLIPRFELDNMLDIAKCKVLQSAHTEFIDSYVLSESSLFVSERRLILKTCGSTRLLAALPTILQLAADYGGLDQVPFLAQRLILLRKQKKSVAS</sequence>
<evidence type="ECO:0000313" key="8">
    <source>
        <dbReference type="WBParaSite" id="HPBE_0002414001-mRNA-1"/>
    </source>
</evidence>
<evidence type="ECO:0000256" key="5">
    <source>
        <dbReference type="ARBA" id="ARBA00048112"/>
    </source>
</evidence>
<keyword evidence="7" id="KW-1185">Reference proteome</keyword>
<protein>
    <submittedName>
        <fullName evidence="8">Adenosylmethionine decarboxylase</fullName>
    </submittedName>
</protein>
<comment type="catalytic activity">
    <reaction evidence="5">
        <text>S-adenosyl-L-methionine + H(+) = S-adenosyl 3-(methylsulfanyl)propylamine + CO2</text>
        <dbReference type="Rhea" id="RHEA:15981"/>
        <dbReference type="ChEBI" id="CHEBI:15378"/>
        <dbReference type="ChEBI" id="CHEBI:16526"/>
        <dbReference type="ChEBI" id="CHEBI:57443"/>
        <dbReference type="ChEBI" id="CHEBI:59789"/>
        <dbReference type="EC" id="4.1.1.50"/>
    </reaction>
</comment>
<dbReference type="GO" id="GO:0005829">
    <property type="term" value="C:cytosol"/>
    <property type="evidence" value="ECO:0007669"/>
    <property type="project" value="TreeGrafter"/>
</dbReference>
<dbReference type="InterPro" id="IPR048283">
    <property type="entry name" value="AdoMetDC-like"/>
</dbReference>
<dbReference type="EMBL" id="UZAH01035897">
    <property type="protein sequence ID" value="VDP43080.1"/>
    <property type="molecule type" value="Genomic_DNA"/>
</dbReference>
<dbReference type="InterPro" id="IPR018166">
    <property type="entry name" value="S-AdoMet_deCO2ase_CS"/>
</dbReference>